<proteinExistence type="predicted"/>
<feature type="compositionally biased region" description="Polar residues" evidence="1">
    <location>
        <begin position="788"/>
        <end position="800"/>
    </location>
</feature>
<feature type="compositionally biased region" description="Basic and acidic residues" evidence="1">
    <location>
        <begin position="845"/>
        <end position="863"/>
    </location>
</feature>
<gene>
    <name evidence="2" type="ORF">SPHA_58145</name>
</gene>
<feature type="region of interest" description="Disordered" evidence="1">
    <location>
        <begin position="268"/>
        <end position="320"/>
    </location>
</feature>
<feature type="region of interest" description="Disordered" evidence="1">
    <location>
        <begin position="97"/>
        <end position="169"/>
    </location>
</feature>
<feature type="compositionally biased region" description="Basic and acidic residues" evidence="1">
    <location>
        <begin position="98"/>
        <end position="140"/>
    </location>
</feature>
<reference evidence="2" key="1">
    <citation type="submission" date="2021-01" db="EMBL/GenBank/DDBJ databases">
        <authorList>
            <person name="Li R."/>
            <person name="Bekaert M."/>
        </authorList>
    </citation>
    <scope>NUCLEOTIDE SEQUENCE</scope>
    <source>
        <strain evidence="2">Farmed</strain>
    </source>
</reference>
<feature type="compositionally biased region" description="Basic and acidic residues" evidence="1">
    <location>
        <begin position="10"/>
        <end position="22"/>
    </location>
</feature>
<feature type="compositionally biased region" description="Polar residues" evidence="1">
    <location>
        <begin position="581"/>
        <end position="608"/>
    </location>
</feature>
<feature type="compositionally biased region" description="Low complexity" evidence="1">
    <location>
        <begin position="297"/>
        <end position="320"/>
    </location>
</feature>
<feature type="compositionally biased region" description="Basic and acidic residues" evidence="1">
    <location>
        <begin position="566"/>
        <end position="577"/>
    </location>
</feature>
<feature type="non-terminal residue" evidence="2">
    <location>
        <position position="1"/>
    </location>
</feature>
<accession>A0A812DT64</accession>
<dbReference type="AlphaFoldDB" id="A0A812DT64"/>
<dbReference type="OrthoDB" id="10058001at2759"/>
<feature type="compositionally biased region" description="Polar residues" evidence="1">
    <location>
        <begin position="286"/>
        <end position="296"/>
    </location>
</feature>
<sequence length="1205" mass="132814">MYRMNAGGQTKKDDIQHYKNENTGEQQHISTNGDNQLSLQIHNPDANNDLSPMEECKSNCGPMYKCYPIHASPYSDEKTRKWRRVRRAFSELYPSRCIDPRISDDEPNNRKSDQKASKHYTDSSDKKSNKDDKSKLDKNSLLEAPCDTEVTPKSELPVLPLNSNGLNQTAPHRIDLQKYVINPNRENCRRSSLANIPTANSSAQNIYVPQKEQQSKSLECSRTESELKEETVSLKEEKSAFDKVVTDEEFPSISRESSSTTFQLINVSSNSTSTTSTPTTNTSASQDVSSFPTSQMSSCSTSNNLTSSSSSATTSSDDATVSPTFEEYAKAHGGMNFGLGHVIHGGLPSRDHQITSRGVTANLSPTHERARRSSISTVNRATSPMNCEIQKEILNKQLQMTNEEPKNITRSSFPEGFRRTQEISCRLLSPDEATATRNTNVIPSKLASPGLITTRYTRNTEDIDMMSGNTDSNVCLALSPSRKSKLDEGIDKKETENEKHGHEDILKMNDTTISDLKTVVNDQEPAPVPPPRRRLKENPQGTPNISPSILKKNVLVSNRSQSPDIQEGKSKEKKEPDSPSLTKIPTSRRSTNNQDSPVGSGERSSSPFSVRKISKPVSPSPKRDLSPRPMRASKSMPSSPDLNASRDLRIAGGLPSSPESTPRRTTRTKSHIPSCPETPTRISRAFANRQPSPETATPKRSRIATEKTTNPEPKESEIMPNDSDAQEASLAVKSNSNRIPFSEAAPLKNSRMTTMGKQVNPDASVTKNNRVMTPKRINVNTGLQLVSRPTSVKSASTDPLKNSRIPVSKSTRPDVIPKKSGRLAINRLVNPTLTAEKCLKTVNNKAEHPVSENDKYSKPRSDETFIPSPGNSSERHEMAKRVNCGVETGSPTHHSVTRLLTNNSTRTVSRDFEHSLTSNEVRWSSSTDLLFKSLINKSESGSYEMEVKNEGQILGLTREEINQTRKKSLLMKTISCEAVTGSPTGSPTKSLEKTSSPHLMVTNVDVEESPSPIGGIKKQDAAAQTTNDEINLRDGEVVTTSSPSLSTLKQDMAAQTYENELKSVLSTGVCGMVSVPVVTRQTPHQIKMGGAALRARANTDPSEINGPKHTNKSLDHRWEISNYMAGGLDAIGQSGADQTIFESSSSLKDNTNLEIMPRRRRAASLSNIEFPRKVNDKKNRKRSRKNSELKNITHKNRIDELSSNS</sequence>
<feature type="region of interest" description="Disordered" evidence="1">
    <location>
        <begin position="1"/>
        <end position="46"/>
    </location>
</feature>
<name>A0A812DT64_ACAPH</name>
<keyword evidence="3" id="KW-1185">Reference proteome</keyword>
<feature type="compositionally biased region" description="Polar residues" evidence="1">
    <location>
        <begin position="23"/>
        <end position="46"/>
    </location>
</feature>
<evidence type="ECO:0000313" key="3">
    <source>
        <dbReference type="Proteomes" id="UP000597762"/>
    </source>
</evidence>
<feature type="compositionally biased region" description="Basic and acidic residues" evidence="1">
    <location>
        <begin position="1196"/>
        <end position="1205"/>
    </location>
</feature>
<feature type="region of interest" description="Disordered" evidence="1">
    <location>
        <begin position="1164"/>
        <end position="1205"/>
    </location>
</feature>
<protein>
    <submittedName>
        <fullName evidence="2">SRRM1</fullName>
    </submittedName>
</protein>
<feature type="region of interest" description="Disordered" evidence="1">
    <location>
        <begin position="844"/>
        <end position="878"/>
    </location>
</feature>
<comment type="caution">
    <text evidence="2">The sequence shown here is derived from an EMBL/GenBank/DDBJ whole genome shotgun (WGS) entry which is preliminary data.</text>
</comment>
<feature type="compositionally biased region" description="Basic and acidic residues" evidence="1">
    <location>
        <begin position="484"/>
        <end position="507"/>
    </location>
</feature>
<dbReference type="EMBL" id="CAHIKZ030003957">
    <property type="protein sequence ID" value="CAE1305761.1"/>
    <property type="molecule type" value="Genomic_DNA"/>
</dbReference>
<feature type="compositionally biased region" description="Low complexity" evidence="1">
    <location>
        <begin position="268"/>
        <end position="285"/>
    </location>
</feature>
<organism evidence="2 3">
    <name type="scientific">Acanthosepion pharaonis</name>
    <name type="common">Pharaoh cuttlefish</name>
    <name type="synonym">Sepia pharaonis</name>
    <dbReference type="NCBI Taxonomy" id="158019"/>
    <lineage>
        <taxon>Eukaryota</taxon>
        <taxon>Metazoa</taxon>
        <taxon>Spiralia</taxon>
        <taxon>Lophotrochozoa</taxon>
        <taxon>Mollusca</taxon>
        <taxon>Cephalopoda</taxon>
        <taxon>Coleoidea</taxon>
        <taxon>Decapodiformes</taxon>
        <taxon>Sepiida</taxon>
        <taxon>Sepiina</taxon>
        <taxon>Sepiidae</taxon>
        <taxon>Acanthosepion</taxon>
    </lineage>
</organism>
<evidence type="ECO:0000256" key="1">
    <source>
        <dbReference type="SAM" id="MobiDB-lite"/>
    </source>
</evidence>
<feature type="compositionally biased region" description="Polar residues" evidence="1">
    <location>
        <begin position="555"/>
        <end position="564"/>
    </location>
</feature>
<dbReference type="Proteomes" id="UP000597762">
    <property type="component" value="Unassembled WGS sequence"/>
</dbReference>
<feature type="region of interest" description="Disordered" evidence="1">
    <location>
        <begin position="788"/>
        <end position="816"/>
    </location>
</feature>
<feature type="region of interest" description="Disordered" evidence="1">
    <location>
        <begin position="480"/>
        <end position="762"/>
    </location>
</feature>
<evidence type="ECO:0000313" key="2">
    <source>
        <dbReference type="EMBL" id="CAE1305761.1"/>
    </source>
</evidence>
<feature type="compositionally biased region" description="Polar residues" evidence="1">
    <location>
        <begin position="750"/>
        <end position="762"/>
    </location>
</feature>